<dbReference type="EMBL" id="UOFY01000011">
    <property type="protein sequence ID" value="VAX06896.1"/>
    <property type="molecule type" value="Genomic_DNA"/>
</dbReference>
<feature type="transmembrane region" description="Helical" evidence="1">
    <location>
        <begin position="6"/>
        <end position="23"/>
    </location>
</feature>
<name>A0A3B1ALV4_9ZZZZ</name>
<evidence type="ECO:0000256" key="1">
    <source>
        <dbReference type="SAM" id="Phobius"/>
    </source>
</evidence>
<protein>
    <submittedName>
        <fullName evidence="2">Uncharacterized protein</fullName>
    </submittedName>
</protein>
<sequence length="66" mass="7448">MSYKEFLSALAIIITLVAFFPYIRSIIKNTIRPHVFSWVIWGMTTVVVFFAQLQDKGGAGAWPVPC</sequence>
<gene>
    <name evidence="2" type="ORF">MNBD_GAMMA25-1518</name>
</gene>
<accession>A0A3B1ALV4</accession>
<keyword evidence="1" id="KW-0472">Membrane</keyword>
<feature type="transmembrane region" description="Helical" evidence="1">
    <location>
        <begin position="35"/>
        <end position="53"/>
    </location>
</feature>
<evidence type="ECO:0000313" key="2">
    <source>
        <dbReference type="EMBL" id="VAX06896.1"/>
    </source>
</evidence>
<keyword evidence="1" id="KW-1133">Transmembrane helix</keyword>
<proteinExistence type="predicted"/>
<organism evidence="2">
    <name type="scientific">hydrothermal vent metagenome</name>
    <dbReference type="NCBI Taxonomy" id="652676"/>
    <lineage>
        <taxon>unclassified sequences</taxon>
        <taxon>metagenomes</taxon>
        <taxon>ecological metagenomes</taxon>
    </lineage>
</organism>
<reference evidence="2" key="1">
    <citation type="submission" date="2018-06" db="EMBL/GenBank/DDBJ databases">
        <authorList>
            <person name="Zhirakovskaya E."/>
        </authorList>
    </citation>
    <scope>NUCLEOTIDE SEQUENCE</scope>
</reference>
<dbReference type="AlphaFoldDB" id="A0A3B1ALV4"/>
<keyword evidence="1" id="KW-0812">Transmembrane</keyword>